<dbReference type="EMBL" id="CP098611">
    <property type="protein sequence ID" value="USR92327.1"/>
    <property type="molecule type" value="Genomic_DNA"/>
</dbReference>
<reference evidence="1" key="1">
    <citation type="submission" date="2022-06" db="EMBL/GenBank/DDBJ databases">
        <title>Genome sequence of Phormidium yuhuli AB48 isolated from an industrial photobioreactor environment.</title>
        <authorList>
            <person name="Qiu Y."/>
            <person name="Noonan A.J.C."/>
            <person name="Dofher K."/>
            <person name="Koch M."/>
            <person name="Kieft B."/>
            <person name="Lin X."/>
            <person name="Ziels R.M."/>
            <person name="Hallam S.J."/>
        </authorList>
    </citation>
    <scope>NUCLEOTIDE SEQUENCE</scope>
    <source>
        <strain evidence="1">AB48</strain>
    </source>
</reference>
<keyword evidence="2" id="KW-1185">Reference proteome</keyword>
<accession>A0ABY5ASX0</accession>
<evidence type="ECO:0000313" key="1">
    <source>
        <dbReference type="EMBL" id="USR92327.1"/>
    </source>
</evidence>
<dbReference type="Gene3D" id="3.40.50.300">
    <property type="entry name" value="P-loop containing nucleotide triphosphate hydrolases"/>
    <property type="match status" value="1"/>
</dbReference>
<sequence>MADIITLLKQNYNPFDLTTARSGNFWLEQQASTLTVESIHQEQLTEIIQVIEEVQLNHITRSILLKGDLASGKSYFLGRLKKQVNQKALFAYIGSWSDNDHIWRHILRQTVDSLMQTPENESQSQFLLWLNSLSAFQDKSLTKRILGEKTVFVQNFKSSYPTSIYQAKNFFSALYHATQPDDYILACDWLRGEDLDASDLKRLGIRKSLSSEEDAKNILMNLGRVAAKAQYPIVLCFDQVDQACLQENGLPTLLGANTTIHNERLKNFVVILSLIQDTWENQSTKYPCLADRDRIDRTVKLGKITLDQAEEIWQKRLHPLHQQADPKPDSAIYPLTRDELKKRALGGRIVPRTVIQLGHKLIQQLKGQGDIKTDDSFSLVWDKEFKKTQAKVERIRQQSSSELAQYLADVLDALGVPNVAYKYLEGSKYWNYSLSFTHPKTSEKIGVLWNEDPNMRSFFYSMSACEKVVKAGDCDRLIFIRHEPFGSKNNKGYKLFQKLFTGNPHRHICPHLDSIHYLVTYHRLLNEATSGELVVGYDSPKPHQLRELVQQSGVLEHCQLLKELGILDKPNRDGEILPPPPPPSRDTKVRDFLMKQIKTQGLLGAKVLINSTLAEFDEVDLNGVIKELKALEQENYIQMIGDETNIQDQSVFRVPEDQRSAS</sequence>
<dbReference type="InterPro" id="IPR027417">
    <property type="entry name" value="P-loop_NTPase"/>
</dbReference>
<dbReference type="Proteomes" id="UP001056708">
    <property type="component" value="Chromosome"/>
</dbReference>
<evidence type="ECO:0000313" key="2">
    <source>
        <dbReference type="Proteomes" id="UP001056708"/>
    </source>
</evidence>
<dbReference type="RefSeq" id="WP_252664455.1">
    <property type="nucleotide sequence ID" value="NZ_CP098611.1"/>
</dbReference>
<proteinExistence type="predicted"/>
<gene>
    <name evidence="1" type="ORF">NEA10_06290</name>
</gene>
<dbReference type="SUPFAM" id="SSF52540">
    <property type="entry name" value="P-loop containing nucleoside triphosphate hydrolases"/>
    <property type="match status" value="1"/>
</dbReference>
<name>A0ABY5ASX0_9CYAN</name>
<protein>
    <submittedName>
        <fullName evidence="1">P-loop NTPase fold protein</fullName>
    </submittedName>
</protein>
<organism evidence="1 2">
    <name type="scientific">Phormidium yuhuli AB48</name>
    <dbReference type="NCBI Taxonomy" id="2940671"/>
    <lineage>
        <taxon>Bacteria</taxon>
        <taxon>Bacillati</taxon>
        <taxon>Cyanobacteriota</taxon>
        <taxon>Cyanophyceae</taxon>
        <taxon>Oscillatoriophycideae</taxon>
        <taxon>Oscillatoriales</taxon>
        <taxon>Oscillatoriaceae</taxon>
        <taxon>Phormidium</taxon>
        <taxon>Phormidium yuhuli</taxon>
    </lineage>
</organism>